<dbReference type="SUPFAM" id="SSF111331">
    <property type="entry name" value="NAD kinase/diacylglycerol kinase-like"/>
    <property type="match status" value="1"/>
</dbReference>
<dbReference type="GO" id="GO:0016301">
    <property type="term" value="F:kinase activity"/>
    <property type="evidence" value="ECO:0007669"/>
    <property type="project" value="UniProtKB-KW"/>
</dbReference>
<sequence length="303" mass="32263">MSRLAYLILKPASEQRETEQELMEIRAMLEPEFNLSVYFTTPEVSAGQLAHQAVESGAEVVIAAGGDGTVSAAAEALIGTEIPFGVIPRGTANAFATYLGISKDLKAACQIILASHTRLVDTALCNGKPMVLLAGIGFEAKTVKQADSEAKNRFGALAYILAGAKQFWQGMKPFETRVETESQTAAIQQATAVTVANSAPPASVLAHGTTGVYADDGLLDITIISPQSRLEGAIALYHLIKSGFNNNAVDLDNVHHLRARHIKITTTPPQPVVLDGNLMGTTPIEIECIPSSLNVFIPRNEEN</sequence>
<dbReference type="EMBL" id="MRCC01000020">
    <property type="protein sequence ID" value="OKH22481.1"/>
    <property type="molecule type" value="Genomic_DNA"/>
</dbReference>
<dbReference type="GO" id="GO:0005524">
    <property type="term" value="F:ATP binding"/>
    <property type="evidence" value="ECO:0007669"/>
    <property type="project" value="InterPro"/>
</dbReference>
<dbReference type="GO" id="GO:0008929">
    <property type="term" value="F:methylglyoxal synthase activity"/>
    <property type="evidence" value="ECO:0007669"/>
    <property type="project" value="InterPro"/>
</dbReference>
<dbReference type="Gene3D" id="2.60.200.40">
    <property type="match status" value="1"/>
</dbReference>
<dbReference type="GO" id="GO:0019242">
    <property type="term" value="P:methylglyoxal biosynthetic process"/>
    <property type="evidence" value="ECO:0007669"/>
    <property type="project" value="InterPro"/>
</dbReference>
<keyword evidence="3" id="KW-1185">Reference proteome</keyword>
<proteinExistence type="predicted"/>
<protein>
    <submittedName>
        <fullName evidence="2">Lipid kinase</fullName>
    </submittedName>
</protein>
<dbReference type="GO" id="GO:0005829">
    <property type="term" value="C:cytosol"/>
    <property type="evidence" value="ECO:0007669"/>
    <property type="project" value="TreeGrafter"/>
</dbReference>
<dbReference type="SMART" id="SM00046">
    <property type="entry name" value="DAGKc"/>
    <property type="match status" value="1"/>
</dbReference>
<feature type="domain" description="DAGKc" evidence="1">
    <location>
        <begin position="1"/>
        <end position="129"/>
    </location>
</feature>
<dbReference type="Gene3D" id="3.40.50.10330">
    <property type="entry name" value="Probable inorganic polyphosphate/atp-NAD kinase, domain 1"/>
    <property type="match status" value="1"/>
</dbReference>
<dbReference type="STRING" id="247279.NIES1031_20230"/>
<gene>
    <name evidence="2" type="ORF">NIES1031_20230</name>
</gene>
<dbReference type="GO" id="GO:0008654">
    <property type="term" value="P:phospholipid biosynthetic process"/>
    <property type="evidence" value="ECO:0007669"/>
    <property type="project" value="InterPro"/>
</dbReference>
<dbReference type="PROSITE" id="PS50146">
    <property type="entry name" value="DAGK"/>
    <property type="match status" value="1"/>
</dbReference>
<comment type="caution">
    <text evidence="2">The sequence shown here is derived from an EMBL/GenBank/DDBJ whole genome shotgun (WGS) entry which is preliminary data.</text>
</comment>
<dbReference type="InterPro" id="IPR004363">
    <property type="entry name" value="Methylgl_synth"/>
</dbReference>
<evidence type="ECO:0000259" key="1">
    <source>
        <dbReference type="PROSITE" id="PS50146"/>
    </source>
</evidence>
<dbReference type="InterPro" id="IPR017438">
    <property type="entry name" value="ATP-NAD_kinase_N"/>
</dbReference>
<dbReference type="PANTHER" id="PTHR30492:SF0">
    <property type="entry name" value="METHYLGLYOXAL SYNTHASE"/>
    <property type="match status" value="1"/>
</dbReference>
<dbReference type="Pfam" id="PF00781">
    <property type="entry name" value="DAGK_cat"/>
    <property type="match status" value="1"/>
</dbReference>
<evidence type="ECO:0000313" key="3">
    <source>
        <dbReference type="Proteomes" id="UP000185984"/>
    </source>
</evidence>
<organism evidence="2 3">
    <name type="scientific">Chroogloeocystis siderophila 5.2 s.c.1</name>
    <dbReference type="NCBI Taxonomy" id="247279"/>
    <lineage>
        <taxon>Bacteria</taxon>
        <taxon>Bacillati</taxon>
        <taxon>Cyanobacteriota</taxon>
        <taxon>Cyanophyceae</taxon>
        <taxon>Oscillatoriophycideae</taxon>
        <taxon>Chroococcales</taxon>
        <taxon>Chroococcaceae</taxon>
        <taxon>Chroogloeocystis</taxon>
    </lineage>
</organism>
<keyword evidence="2" id="KW-0808">Transferase</keyword>
<dbReference type="NCBIfam" id="NF002033">
    <property type="entry name" value="PRK00861.1"/>
    <property type="match status" value="1"/>
</dbReference>
<evidence type="ECO:0000313" key="2">
    <source>
        <dbReference type="EMBL" id="OKH22481.1"/>
    </source>
</evidence>
<dbReference type="NCBIfam" id="TIGR00147">
    <property type="entry name" value="YegS/Rv2252/BmrU family lipid kinase"/>
    <property type="match status" value="1"/>
</dbReference>
<dbReference type="InterPro" id="IPR005218">
    <property type="entry name" value="Diacylglycerol/lipid_kinase"/>
</dbReference>
<dbReference type="InterPro" id="IPR045540">
    <property type="entry name" value="YegS/DAGK_C"/>
</dbReference>
<dbReference type="Proteomes" id="UP000185984">
    <property type="component" value="Unassembled WGS sequence"/>
</dbReference>
<dbReference type="OrthoDB" id="142078at2"/>
<dbReference type="PANTHER" id="PTHR30492">
    <property type="entry name" value="METHYLGLYOXAL SYNTHASE"/>
    <property type="match status" value="1"/>
</dbReference>
<dbReference type="RefSeq" id="WP_073551264.1">
    <property type="nucleotide sequence ID" value="NZ_CAWMVK010000013.1"/>
</dbReference>
<dbReference type="AlphaFoldDB" id="A0A1U7HG08"/>
<name>A0A1U7HG08_9CHRO</name>
<dbReference type="InterPro" id="IPR016064">
    <property type="entry name" value="NAD/diacylglycerol_kinase_sf"/>
</dbReference>
<keyword evidence="2" id="KW-0418">Kinase</keyword>
<dbReference type="Pfam" id="PF19279">
    <property type="entry name" value="YegS_C"/>
    <property type="match status" value="1"/>
</dbReference>
<dbReference type="InterPro" id="IPR001206">
    <property type="entry name" value="Diacylglycerol_kinase_cat_dom"/>
</dbReference>
<accession>A0A1U7HG08</accession>
<reference evidence="2 3" key="1">
    <citation type="submission" date="2016-11" db="EMBL/GenBank/DDBJ databases">
        <title>Draft Genome Sequences of Nine Cyanobacterial Strains from Diverse Habitats.</title>
        <authorList>
            <person name="Zhu T."/>
            <person name="Hou S."/>
            <person name="Lu X."/>
            <person name="Hess W.R."/>
        </authorList>
    </citation>
    <scope>NUCLEOTIDE SEQUENCE [LARGE SCALE GENOMIC DNA]</scope>
    <source>
        <strain evidence="2 3">5.2 s.c.1</strain>
    </source>
</reference>